<keyword evidence="4" id="KW-1185">Reference proteome</keyword>
<comment type="caution">
    <text evidence="2">The sequence shown here is derived from an EMBL/GenBank/DDBJ whole genome shotgun (WGS) entry which is preliminary data.</text>
</comment>
<dbReference type="EMBL" id="CAXAMM010021913">
    <property type="protein sequence ID" value="CAK9050826.1"/>
    <property type="molecule type" value="Genomic_DNA"/>
</dbReference>
<evidence type="ECO:0000256" key="1">
    <source>
        <dbReference type="SAM" id="MobiDB-lite"/>
    </source>
</evidence>
<dbReference type="EMBL" id="CAXAMM010021891">
    <property type="protein sequence ID" value="CAK9050803.1"/>
    <property type="molecule type" value="Genomic_DNA"/>
</dbReference>
<feature type="region of interest" description="Disordered" evidence="1">
    <location>
        <begin position="519"/>
        <end position="580"/>
    </location>
</feature>
<reference evidence="2 4" key="1">
    <citation type="submission" date="2024-02" db="EMBL/GenBank/DDBJ databases">
        <authorList>
            <person name="Chen Y."/>
            <person name="Shah S."/>
            <person name="Dougan E. K."/>
            <person name="Thang M."/>
            <person name="Chan C."/>
        </authorList>
    </citation>
    <scope>NUCLEOTIDE SEQUENCE [LARGE SCALE GENOMIC DNA]</scope>
</reference>
<gene>
    <name evidence="2" type="ORF">SCF082_LOCUS27966</name>
    <name evidence="3" type="ORF">SCF082_LOCUS27977</name>
</gene>
<evidence type="ECO:0008006" key="5">
    <source>
        <dbReference type="Google" id="ProtNLM"/>
    </source>
</evidence>
<dbReference type="Proteomes" id="UP001642464">
    <property type="component" value="Unassembled WGS sequence"/>
</dbReference>
<proteinExistence type="predicted"/>
<evidence type="ECO:0000313" key="2">
    <source>
        <dbReference type="EMBL" id="CAK9050803.1"/>
    </source>
</evidence>
<feature type="region of interest" description="Disordered" evidence="1">
    <location>
        <begin position="454"/>
        <end position="487"/>
    </location>
</feature>
<accession>A0ABP0MH49</accession>
<evidence type="ECO:0000313" key="4">
    <source>
        <dbReference type="Proteomes" id="UP001642464"/>
    </source>
</evidence>
<feature type="compositionally biased region" description="Basic and acidic residues" evidence="1">
    <location>
        <begin position="544"/>
        <end position="577"/>
    </location>
</feature>
<sequence>MQEKLALGVVRPVEQAVLQAIDLSGCLVGASKVEVADKLGSFKATFDVNGSDMLSKQVETLKVAYDWLLQMSHSSKQGILTQSLKKVEQVAKPAAALEKAADDLSSGKTMEEVVSSLGSTELLKGAQDVTAVFMKPDKVEQEELPLSKISVHKGSLNTFINIAFSNHEAWALLLGKVAWNGKYHVTNFVLSTGSVQELLEHTRVKARCDAQGLGPCGVVMVGRPEQFEDHILRLFSSTTECPLFINVDFSKATAGTVLAWELADDESSTKVRVQWATQPRELQKRLLYNICWIHDLGTSQTEHATKRICAAVLSQVLEKGDSEGKDRQFLDTTWYRRVEVPQDGMCGWHCLVGARSVKKFESIPRQTGVPVNQIVAKEESKVVREFWQATCEKAIDKHGPDDFLYCAIQRVQSQKQFGPADLQWISEALDLTVRVGRKHAADSRRILAQMLDEQDEAKDDEPPLPAPCEPPSSEIQQTEEADGKMMEASAAAVKEEIESIQSSPPTVQNVKQEAPKEVSLFPNGCGKISQENKPREKHKSARSMAEEVKQEKPPKRARVERPKQEMCKEHKEAKEAASSESESDENIVKCLVLPEGIFDLLVKNGEGIMMRSYGLSKSPETFHILCSIDKGTHYTYVGKIEVVKTVAIEKKSALAKLGLTAADYQFWMSRLKDGSGVHAWDIGSVTKLRPSSVKFTSGKYRNRHFVCSMQQLLQGGDVDVPKPSLHSTAGYFLKLLGNKAYAQLSANAHALDGCNIRIGTGCSGSDICVLAFKTLIETINQEFGYGEFVSFHAKQMDLLQLHDEKLSKMTAEQIDQTFEKMNQHAKEVLQVVNVAETDGALLQPGCTTELMTGNSEVPVPGGFGAAGNMEEVEAHIKMHRQSMQDVLQLTEIPELGGADEQPCQWALQQGDDAQSRRPLPPWMGTILEMRVAQFVDEHYKWEERILKRDSAGKSLTRLQTEKHRQWKLGANPKLIFDKVKHKIVLDAKHVNRNCVAMQLHLHEDPAQLEVSACSGMRFRLVLLSGPKTEAADPPNEFDGPIPQDIIDELQEEQEDDHDDIGEEAQAALQDEAQAKAAAGCETLEDLQQEVDEILGDSDDDVQAYGTPAKAASKVKDFSSRPAWVKLEQLGLTLLPRHVKGCSIGFHKTTNQWQGFYPGAKEGLSASFGAKTKRSEAEAILRAIRGILKAHVASNKKDVMWSTQLNKVLTAEATM</sequence>
<organism evidence="2 4">
    <name type="scientific">Durusdinium trenchii</name>
    <dbReference type="NCBI Taxonomy" id="1381693"/>
    <lineage>
        <taxon>Eukaryota</taxon>
        <taxon>Sar</taxon>
        <taxon>Alveolata</taxon>
        <taxon>Dinophyceae</taxon>
        <taxon>Suessiales</taxon>
        <taxon>Symbiodiniaceae</taxon>
        <taxon>Durusdinium</taxon>
    </lineage>
</organism>
<protein>
    <recommendedName>
        <fullName evidence="5">Ubiquitinyl hydrolase 1</fullName>
    </recommendedName>
</protein>
<evidence type="ECO:0000313" key="3">
    <source>
        <dbReference type="EMBL" id="CAK9050826.1"/>
    </source>
</evidence>
<name>A0ABP0MH49_9DINO</name>